<dbReference type="GO" id="GO:0006099">
    <property type="term" value="P:tricarboxylic acid cycle"/>
    <property type="evidence" value="ECO:0007669"/>
    <property type="project" value="UniProtKB-UniPathway"/>
</dbReference>
<dbReference type="InterPro" id="IPR011278">
    <property type="entry name" value="2-MeCitrate/Citrate_synth_II"/>
</dbReference>
<dbReference type="Proteomes" id="UP000676194">
    <property type="component" value="Chromosome"/>
</dbReference>
<dbReference type="Pfam" id="PF00285">
    <property type="entry name" value="Citrate_synt"/>
    <property type="match status" value="1"/>
</dbReference>
<keyword evidence="9" id="KW-1185">Reference proteome</keyword>
<dbReference type="NCBIfam" id="NF010639">
    <property type="entry name" value="PRK14036.1"/>
    <property type="match status" value="1"/>
</dbReference>
<evidence type="ECO:0000256" key="5">
    <source>
        <dbReference type="ARBA" id="ARBA00049288"/>
    </source>
</evidence>
<dbReference type="KEGG" id="tsph:KIH39_24760"/>
<evidence type="ECO:0000256" key="2">
    <source>
        <dbReference type="ARBA" id="ARBA00010566"/>
    </source>
</evidence>
<evidence type="ECO:0000256" key="1">
    <source>
        <dbReference type="ARBA" id="ARBA00004751"/>
    </source>
</evidence>
<dbReference type="AlphaFoldDB" id="A0A8E6B4X1"/>
<organism evidence="8 9">
    <name type="scientific">Telmatocola sphagniphila</name>
    <dbReference type="NCBI Taxonomy" id="1123043"/>
    <lineage>
        <taxon>Bacteria</taxon>
        <taxon>Pseudomonadati</taxon>
        <taxon>Planctomycetota</taxon>
        <taxon>Planctomycetia</taxon>
        <taxon>Gemmatales</taxon>
        <taxon>Gemmataceae</taxon>
    </lineage>
</organism>
<dbReference type="SUPFAM" id="SSF48256">
    <property type="entry name" value="Citrate synthase"/>
    <property type="match status" value="1"/>
</dbReference>
<gene>
    <name evidence="8" type="ORF">KIH39_24760</name>
</gene>
<dbReference type="PIRSF" id="PIRSF001369">
    <property type="entry name" value="Citrate_synth"/>
    <property type="match status" value="1"/>
</dbReference>
<dbReference type="Gene3D" id="1.10.580.10">
    <property type="entry name" value="Citrate Synthase, domain 1"/>
    <property type="match status" value="1"/>
</dbReference>
<dbReference type="InterPro" id="IPR016143">
    <property type="entry name" value="Citrate_synth-like_sm_a-sub"/>
</dbReference>
<feature type="active site" evidence="7">
    <location>
        <position position="263"/>
    </location>
</feature>
<dbReference type="PANTHER" id="PTHR11739:SF4">
    <property type="entry name" value="CITRATE SYNTHASE, PEROXISOMAL"/>
    <property type="match status" value="1"/>
</dbReference>
<comment type="pathway">
    <text evidence="1">Carbohydrate metabolism; tricarboxylic acid cycle; isocitrate from oxaloacetate: step 1/2.</text>
</comment>
<keyword evidence="3" id="KW-0816">Tricarboxylic acid cycle</keyword>
<comment type="catalytic activity">
    <reaction evidence="5">
        <text>oxaloacetate + acetyl-CoA + H2O = citrate + CoA + H(+)</text>
        <dbReference type="Rhea" id="RHEA:16845"/>
        <dbReference type="ChEBI" id="CHEBI:15377"/>
        <dbReference type="ChEBI" id="CHEBI:15378"/>
        <dbReference type="ChEBI" id="CHEBI:16452"/>
        <dbReference type="ChEBI" id="CHEBI:16947"/>
        <dbReference type="ChEBI" id="CHEBI:57287"/>
        <dbReference type="ChEBI" id="CHEBI:57288"/>
        <dbReference type="EC" id="2.3.3.16"/>
    </reaction>
</comment>
<accession>A0A8E6B4X1</accession>
<reference evidence="8" key="1">
    <citation type="submission" date="2021-05" db="EMBL/GenBank/DDBJ databases">
        <title>Complete genome sequence of the cellulolytic planctomycete Telmatocola sphagniphila SP2T and characterization of the first cellulase from planctomycetes.</title>
        <authorList>
            <person name="Rakitin A.L."/>
            <person name="Beletsky A.V."/>
            <person name="Naumoff D.G."/>
            <person name="Kulichevskaya I.S."/>
            <person name="Mardanov A.V."/>
            <person name="Ravin N.V."/>
            <person name="Dedysh S.N."/>
        </authorList>
    </citation>
    <scope>NUCLEOTIDE SEQUENCE</scope>
    <source>
        <strain evidence="8">SP2T</strain>
    </source>
</reference>
<evidence type="ECO:0000256" key="7">
    <source>
        <dbReference type="PIRSR" id="PIRSR001369-1"/>
    </source>
</evidence>
<protein>
    <recommendedName>
        <fullName evidence="6">Citrate synthase</fullName>
    </recommendedName>
</protein>
<dbReference type="PRINTS" id="PR00143">
    <property type="entry name" value="CITRTSNTHASE"/>
</dbReference>
<evidence type="ECO:0000256" key="3">
    <source>
        <dbReference type="ARBA" id="ARBA00022532"/>
    </source>
</evidence>
<dbReference type="InterPro" id="IPR016142">
    <property type="entry name" value="Citrate_synth-like_lrg_a-sub"/>
</dbReference>
<dbReference type="PANTHER" id="PTHR11739">
    <property type="entry name" value="CITRATE SYNTHASE"/>
    <property type="match status" value="1"/>
</dbReference>
<dbReference type="EMBL" id="CP074694">
    <property type="protein sequence ID" value="QVL32008.1"/>
    <property type="molecule type" value="Genomic_DNA"/>
</dbReference>
<dbReference type="InterPro" id="IPR002020">
    <property type="entry name" value="Citrate_synthase"/>
</dbReference>
<dbReference type="Gene3D" id="1.10.230.10">
    <property type="entry name" value="Cytochrome P450-Terp, domain 2"/>
    <property type="match status" value="1"/>
</dbReference>
<dbReference type="GO" id="GO:0005975">
    <property type="term" value="P:carbohydrate metabolic process"/>
    <property type="evidence" value="ECO:0007669"/>
    <property type="project" value="TreeGrafter"/>
</dbReference>
<sequence length="381" mass="41936">MSQIEIPPGLADVPVAKSAISFIDGHRAILSYRGIPVEVLAKESHYEETAWLLLKGELPTQRELADFTQELKERRNIKYRLKDLLKSLPEGAHPMVALQTSVAALGGYYPCKSVSDAASNWEASLRLIASMPTLVAAFARLRHGDDAIDPNPDLDHAGNFYYMLTGKEPSPAVRKVLDACLILHAEHNMNASTFSTRVTSSTLSSPYAAISAAVGTLSGPLHGGANEEVVEMLDQIGPVSNVKTWLDKKRAENPSFKVMGMGHRVYKVKDPRATVLQDLAEHAFSETGKPLKYEVAQALEKLCEGIYGVKGVYPNVDFYSGVVYQSLGIPTDIFTPIFAIARVSGWLAHWLEQLQGNRIYRPEQTYVGKTDVAYVPLEKRP</sequence>
<evidence type="ECO:0000256" key="6">
    <source>
        <dbReference type="PIRNR" id="PIRNR001369"/>
    </source>
</evidence>
<dbReference type="NCBIfam" id="TIGR01800">
    <property type="entry name" value="cit_synth_II"/>
    <property type="match status" value="1"/>
</dbReference>
<feature type="active site" evidence="7">
    <location>
        <position position="317"/>
    </location>
</feature>
<dbReference type="UniPathway" id="UPA00223"/>
<dbReference type="RefSeq" id="WP_213496559.1">
    <property type="nucleotide sequence ID" value="NZ_CP074694.1"/>
</dbReference>
<evidence type="ECO:0000313" key="8">
    <source>
        <dbReference type="EMBL" id="QVL32008.1"/>
    </source>
</evidence>
<evidence type="ECO:0000313" key="9">
    <source>
        <dbReference type="Proteomes" id="UP000676194"/>
    </source>
</evidence>
<name>A0A8E6B4X1_9BACT</name>
<proteinExistence type="inferred from homology"/>
<dbReference type="GO" id="GO:0005829">
    <property type="term" value="C:cytosol"/>
    <property type="evidence" value="ECO:0007669"/>
    <property type="project" value="TreeGrafter"/>
</dbReference>
<dbReference type="GO" id="GO:0036440">
    <property type="term" value="F:citrate synthase activity"/>
    <property type="evidence" value="ECO:0007669"/>
    <property type="project" value="UniProtKB-EC"/>
</dbReference>
<dbReference type="InterPro" id="IPR024176">
    <property type="entry name" value="Citrate_synthase_bac-typ"/>
</dbReference>
<dbReference type="InterPro" id="IPR036969">
    <property type="entry name" value="Citrate_synthase_sf"/>
</dbReference>
<keyword evidence="4 6" id="KW-0808">Transferase</keyword>
<comment type="similarity">
    <text evidence="2 6">Belongs to the citrate synthase family.</text>
</comment>
<evidence type="ECO:0000256" key="4">
    <source>
        <dbReference type="ARBA" id="ARBA00022679"/>
    </source>
</evidence>